<dbReference type="Pfam" id="PF13466">
    <property type="entry name" value="STAS_2"/>
    <property type="match status" value="1"/>
</dbReference>
<dbReference type="OrthoDB" id="8563468at2"/>
<dbReference type="Proteomes" id="UP000015559">
    <property type="component" value="Chromosome"/>
</dbReference>
<proteinExistence type="predicted"/>
<dbReference type="KEGG" id="sdr:SCD_n00579"/>
<sequence length="98" mass="10962">MDMIVPDGDNFRIQGRITIDNAHTVLTEGLKLFVRDGLVVDLSQLEEVDSSAVSLVLEWLREAQRNQRKLSFTHLPDNLKSLATLYSVLDLIQPAEAG</sequence>
<dbReference type="PANTHER" id="PTHR35849:SF2">
    <property type="entry name" value="BLR2341 PROTEIN"/>
    <property type="match status" value="1"/>
</dbReference>
<dbReference type="CDD" id="cd07043">
    <property type="entry name" value="STAS_anti-anti-sigma_factors"/>
    <property type="match status" value="1"/>
</dbReference>
<dbReference type="EMBL" id="AP013066">
    <property type="protein sequence ID" value="BAN34426.1"/>
    <property type="molecule type" value="Genomic_DNA"/>
</dbReference>
<protein>
    <recommendedName>
        <fullName evidence="1">STAS domain-containing protein</fullName>
    </recommendedName>
</protein>
<dbReference type="Gene3D" id="3.30.750.24">
    <property type="entry name" value="STAS domain"/>
    <property type="match status" value="1"/>
</dbReference>
<evidence type="ECO:0000259" key="1">
    <source>
        <dbReference type="PROSITE" id="PS50801"/>
    </source>
</evidence>
<dbReference type="SUPFAM" id="SSF52091">
    <property type="entry name" value="SpoIIaa-like"/>
    <property type="match status" value="1"/>
</dbReference>
<feature type="domain" description="STAS" evidence="1">
    <location>
        <begin position="11"/>
        <end position="98"/>
    </location>
</feature>
<dbReference type="HOGENOM" id="CLU_115403_13_3_4"/>
<gene>
    <name evidence="2" type="ORF">SCD_n00579</name>
</gene>
<dbReference type="InterPro" id="IPR052746">
    <property type="entry name" value="MlaB_ABC_Transporter"/>
</dbReference>
<dbReference type="PANTHER" id="PTHR35849">
    <property type="entry name" value="BLR2341 PROTEIN"/>
    <property type="match status" value="1"/>
</dbReference>
<dbReference type="InterPro" id="IPR036513">
    <property type="entry name" value="STAS_dom_sf"/>
</dbReference>
<dbReference type="STRING" id="1163617.SCD_n00579"/>
<reference evidence="2 3" key="1">
    <citation type="journal article" date="2012" name="Appl. Environ. Microbiol.">
        <title>Draft genome sequence of a psychrotolerant sulfur-oxidizing bacterium, Sulfuricella denitrificans skB26, and proteomic insights into cold adaptation.</title>
        <authorList>
            <person name="Watanabe T."/>
            <person name="Kojima H."/>
            <person name="Fukui M."/>
        </authorList>
    </citation>
    <scope>NUCLEOTIDE SEQUENCE [LARGE SCALE GENOMIC DNA]</scope>
    <source>
        <strain evidence="3">skB26</strain>
    </source>
</reference>
<evidence type="ECO:0000313" key="2">
    <source>
        <dbReference type="EMBL" id="BAN34426.1"/>
    </source>
</evidence>
<dbReference type="PROSITE" id="PS50801">
    <property type="entry name" value="STAS"/>
    <property type="match status" value="1"/>
</dbReference>
<organism evidence="2 3">
    <name type="scientific">Sulfuricella denitrificans (strain DSM 22764 / NBRC 105220 / skB26)</name>
    <dbReference type="NCBI Taxonomy" id="1163617"/>
    <lineage>
        <taxon>Bacteria</taxon>
        <taxon>Pseudomonadati</taxon>
        <taxon>Pseudomonadota</taxon>
        <taxon>Betaproteobacteria</taxon>
        <taxon>Nitrosomonadales</taxon>
        <taxon>Sulfuricellaceae</taxon>
        <taxon>Sulfuricella</taxon>
    </lineage>
</organism>
<name>S6AF10_SULDS</name>
<keyword evidence="3" id="KW-1185">Reference proteome</keyword>
<evidence type="ECO:0000313" key="3">
    <source>
        <dbReference type="Proteomes" id="UP000015559"/>
    </source>
</evidence>
<dbReference type="eggNOG" id="COG3113">
    <property type="taxonomic scope" value="Bacteria"/>
</dbReference>
<accession>S6AF10</accession>
<dbReference type="InterPro" id="IPR002645">
    <property type="entry name" value="STAS_dom"/>
</dbReference>
<dbReference type="AlphaFoldDB" id="S6AF10"/>
<dbReference type="InterPro" id="IPR058548">
    <property type="entry name" value="MlaB-like_STAS"/>
</dbReference>